<dbReference type="InterPro" id="IPR045324">
    <property type="entry name" value="Small_multidrug_res"/>
</dbReference>
<dbReference type="EMBL" id="JAVDRL010000004">
    <property type="protein sequence ID" value="MDR6530734.1"/>
    <property type="molecule type" value="Genomic_DNA"/>
</dbReference>
<keyword evidence="3" id="KW-1003">Cell membrane</keyword>
<evidence type="ECO:0000313" key="12">
    <source>
        <dbReference type="Proteomes" id="UP001262754"/>
    </source>
</evidence>
<keyword evidence="2" id="KW-0813">Transport</keyword>
<evidence type="ECO:0000256" key="9">
    <source>
        <dbReference type="RuleBase" id="RU003942"/>
    </source>
</evidence>
<dbReference type="Gene3D" id="1.10.3730.20">
    <property type="match status" value="1"/>
</dbReference>
<dbReference type="RefSeq" id="WP_163228496.1">
    <property type="nucleotide sequence ID" value="NZ_BMLD01000003.1"/>
</dbReference>
<dbReference type="Pfam" id="PF00893">
    <property type="entry name" value="Multi_Drug_Res"/>
    <property type="match status" value="1"/>
</dbReference>
<evidence type="ECO:0000256" key="6">
    <source>
        <dbReference type="ARBA" id="ARBA00023136"/>
    </source>
</evidence>
<organism evidence="11 12">
    <name type="scientific">Caulobacter rhizosphaerae</name>
    <dbReference type="NCBI Taxonomy" id="2010972"/>
    <lineage>
        <taxon>Bacteria</taxon>
        <taxon>Pseudomonadati</taxon>
        <taxon>Pseudomonadota</taxon>
        <taxon>Alphaproteobacteria</taxon>
        <taxon>Caulobacterales</taxon>
        <taxon>Caulobacteraceae</taxon>
        <taxon>Caulobacter</taxon>
    </lineage>
</organism>
<evidence type="ECO:0000256" key="7">
    <source>
        <dbReference type="ARBA" id="ARBA00038151"/>
    </source>
</evidence>
<reference evidence="11 12" key="1">
    <citation type="submission" date="2023-07" db="EMBL/GenBank/DDBJ databases">
        <title>Sorghum-associated microbial communities from plants grown in Nebraska, USA.</title>
        <authorList>
            <person name="Schachtman D."/>
        </authorList>
    </citation>
    <scope>NUCLEOTIDE SEQUENCE [LARGE SCALE GENOMIC DNA]</scope>
    <source>
        <strain evidence="11 12">DS2154</strain>
    </source>
</reference>
<dbReference type="PANTHER" id="PTHR30561">
    <property type="entry name" value="SMR FAMILY PROTON-DEPENDENT DRUG EFFLUX TRANSPORTER SUGE"/>
    <property type="match status" value="1"/>
</dbReference>
<comment type="subcellular location">
    <subcellularLocation>
        <location evidence="1 9">Cell membrane</location>
        <topology evidence="1 9">Multi-pass membrane protein</topology>
    </subcellularLocation>
</comment>
<keyword evidence="6 10" id="KW-0472">Membrane</keyword>
<sequence>MAWIILFVAGLFEIGWAVGLKFTQGFTRPIPTLLTAISLVASMGLLGWAVRSLPLGTAYAVWTGVGAVGTAIVGILLFKEPATAGRLACLALIVSGILGLKLFTPSH</sequence>
<accession>A0ABU1MX43</accession>
<gene>
    <name evidence="11" type="ORF">J2800_001473</name>
</gene>
<proteinExistence type="inferred from homology"/>
<evidence type="ECO:0000256" key="10">
    <source>
        <dbReference type="SAM" id="Phobius"/>
    </source>
</evidence>
<comment type="similarity">
    <text evidence="7">Belongs to the drug/metabolite transporter (DMT) superfamily. Small multidrug resistance (SMR) (TC 2.A.7.1) family. Gdx/SugE subfamily.</text>
</comment>
<evidence type="ECO:0000256" key="3">
    <source>
        <dbReference type="ARBA" id="ARBA00022475"/>
    </source>
</evidence>
<keyword evidence="12" id="KW-1185">Reference proteome</keyword>
<evidence type="ECO:0000256" key="4">
    <source>
        <dbReference type="ARBA" id="ARBA00022692"/>
    </source>
</evidence>
<evidence type="ECO:0000313" key="11">
    <source>
        <dbReference type="EMBL" id="MDR6530734.1"/>
    </source>
</evidence>
<protein>
    <recommendedName>
        <fullName evidence="8">Guanidinium exporter</fullName>
    </recommendedName>
</protein>
<dbReference type="Proteomes" id="UP001262754">
    <property type="component" value="Unassembled WGS sequence"/>
</dbReference>
<evidence type="ECO:0000256" key="2">
    <source>
        <dbReference type="ARBA" id="ARBA00022448"/>
    </source>
</evidence>
<keyword evidence="4 9" id="KW-0812">Transmembrane</keyword>
<comment type="caution">
    <text evidence="11">The sequence shown here is derived from an EMBL/GenBank/DDBJ whole genome shotgun (WGS) entry which is preliminary data.</text>
</comment>
<evidence type="ECO:0000256" key="5">
    <source>
        <dbReference type="ARBA" id="ARBA00022989"/>
    </source>
</evidence>
<dbReference type="NCBIfam" id="NF008512">
    <property type="entry name" value="PRK11431.1"/>
    <property type="match status" value="1"/>
</dbReference>
<evidence type="ECO:0000256" key="1">
    <source>
        <dbReference type="ARBA" id="ARBA00004651"/>
    </source>
</evidence>
<name>A0ABU1MX43_9CAUL</name>
<dbReference type="InterPro" id="IPR000390">
    <property type="entry name" value="Small_drug/metabolite_transptr"/>
</dbReference>
<feature type="transmembrane region" description="Helical" evidence="10">
    <location>
        <begin position="57"/>
        <end position="78"/>
    </location>
</feature>
<evidence type="ECO:0000256" key="8">
    <source>
        <dbReference type="ARBA" id="ARBA00039168"/>
    </source>
</evidence>
<feature type="transmembrane region" description="Helical" evidence="10">
    <location>
        <begin position="33"/>
        <end position="50"/>
    </location>
</feature>
<feature type="transmembrane region" description="Helical" evidence="10">
    <location>
        <begin position="84"/>
        <end position="103"/>
    </location>
</feature>
<dbReference type="PANTHER" id="PTHR30561:SF0">
    <property type="entry name" value="GUANIDINIUM EXPORTER"/>
    <property type="match status" value="1"/>
</dbReference>
<dbReference type="InterPro" id="IPR037185">
    <property type="entry name" value="EmrE-like"/>
</dbReference>
<keyword evidence="5 10" id="KW-1133">Transmembrane helix</keyword>
<dbReference type="SUPFAM" id="SSF103481">
    <property type="entry name" value="Multidrug resistance efflux transporter EmrE"/>
    <property type="match status" value="1"/>
</dbReference>